<dbReference type="PANTHER" id="PTHR33164:SF43">
    <property type="entry name" value="HTH-TYPE TRANSCRIPTIONAL REPRESSOR YETL"/>
    <property type="match status" value="1"/>
</dbReference>
<dbReference type="Gene3D" id="1.10.10.10">
    <property type="entry name" value="Winged helix-like DNA-binding domain superfamily/Winged helix DNA-binding domain"/>
    <property type="match status" value="1"/>
</dbReference>
<gene>
    <name evidence="3" type="primary">tcaR</name>
    <name evidence="3" type="ORF">NCTC13834_00650</name>
</gene>
<dbReference type="GO" id="GO:0003677">
    <property type="term" value="F:DNA binding"/>
    <property type="evidence" value="ECO:0007669"/>
    <property type="project" value="UniProtKB-KW"/>
</dbReference>
<dbReference type="InterPro" id="IPR036388">
    <property type="entry name" value="WH-like_DNA-bd_sf"/>
</dbReference>
<sequence>MVEVREVMVKNLSSHIDFMGEFIDDVNTLLAKLLKELREDYNVSREQANVILMLENEKAMTLTEITERQGVNKAAVSRRIKKLIQAEVVQWDKSEENIDQRLKYIKLTEKGKQFNKQSKAIINDIVSDILHDLSDEQIEQARYVLEIIDQRLKNFITKHNH</sequence>
<dbReference type="EMBL" id="UHDS01000001">
    <property type="protein sequence ID" value="SUM54365.1"/>
    <property type="molecule type" value="Genomic_DNA"/>
</dbReference>
<evidence type="ECO:0000259" key="2">
    <source>
        <dbReference type="PROSITE" id="PS50995"/>
    </source>
</evidence>
<organism evidence="3 4">
    <name type="scientific">Staphylococcus nepalensis</name>
    <dbReference type="NCBI Taxonomy" id="214473"/>
    <lineage>
        <taxon>Bacteria</taxon>
        <taxon>Bacillati</taxon>
        <taxon>Bacillota</taxon>
        <taxon>Bacilli</taxon>
        <taxon>Bacillales</taxon>
        <taxon>Staphylococcaceae</taxon>
        <taxon>Staphylococcus</taxon>
    </lineage>
</organism>
<feature type="domain" description="HTH marR-type" evidence="2">
    <location>
        <begin position="1"/>
        <end position="150"/>
    </location>
</feature>
<evidence type="ECO:0000313" key="4">
    <source>
        <dbReference type="Proteomes" id="UP000254412"/>
    </source>
</evidence>
<dbReference type="GO" id="GO:0006950">
    <property type="term" value="P:response to stress"/>
    <property type="evidence" value="ECO:0007669"/>
    <property type="project" value="TreeGrafter"/>
</dbReference>
<dbReference type="SUPFAM" id="SSF46785">
    <property type="entry name" value="Winged helix' DNA-binding domain"/>
    <property type="match status" value="1"/>
</dbReference>
<dbReference type="Pfam" id="PF12802">
    <property type="entry name" value="MarR_2"/>
    <property type="match status" value="1"/>
</dbReference>
<protein>
    <submittedName>
        <fullName evidence="3">Transcriptional regulator</fullName>
    </submittedName>
</protein>
<dbReference type="PANTHER" id="PTHR33164">
    <property type="entry name" value="TRANSCRIPTIONAL REGULATOR, MARR FAMILY"/>
    <property type="match status" value="1"/>
</dbReference>
<dbReference type="PROSITE" id="PS50995">
    <property type="entry name" value="HTH_MARR_2"/>
    <property type="match status" value="1"/>
</dbReference>
<dbReference type="CDD" id="cd00090">
    <property type="entry name" value="HTH_ARSR"/>
    <property type="match status" value="1"/>
</dbReference>
<reference evidence="3 4" key="1">
    <citation type="submission" date="2018-06" db="EMBL/GenBank/DDBJ databases">
        <authorList>
            <consortium name="Pathogen Informatics"/>
            <person name="Doyle S."/>
        </authorList>
    </citation>
    <scope>NUCLEOTIDE SEQUENCE [LARGE SCALE GENOMIC DNA]</scope>
    <source>
        <strain evidence="3 4">NCTC13834</strain>
    </source>
</reference>
<dbReference type="GO" id="GO:0003700">
    <property type="term" value="F:DNA-binding transcription factor activity"/>
    <property type="evidence" value="ECO:0007669"/>
    <property type="project" value="InterPro"/>
</dbReference>
<dbReference type="InterPro" id="IPR039422">
    <property type="entry name" value="MarR/SlyA-like"/>
</dbReference>
<name>A0A380GL94_9STAP</name>
<dbReference type="InterPro" id="IPR000835">
    <property type="entry name" value="HTH_MarR-typ"/>
</dbReference>
<dbReference type="Proteomes" id="UP000254412">
    <property type="component" value="Unassembled WGS sequence"/>
</dbReference>
<dbReference type="InterPro" id="IPR011991">
    <property type="entry name" value="ArsR-like_HTH"/>
</dbReference>
<evidence type="ECO:0000313" key="3">
    <source>
        <dbReference type="EMBL" id="SUM54365.1"/>
    </source>
</evidence>
<dbReference type="SMART" id="SM00347">
    <property type="entry name" value="HTH_MARR"/>
    <property type="match status" value="1"/>
</dbReference>
<accession>A0A380GL94</accession>
<proteinExistence type="predicted"/>
<dbReference type="AlphaFoldDB" id="A0A380GL94"/>
<keyword evidence="1" id="KW-0238">DNA-binding</keyword>
<dbReference type="InterPro" id="IPR036390">
    <property type="entry name" value="WH_DNA-bd_sf"/>
</dbReference>
<evidence type="ECO:0000256" key="1">
    <source>
        <dbReference type="ARBA" id="ARBA00023125"/>
    </source>
</evidence>